<dbReference type="Gene3D" id="2.20.28.100">
    <property type="entry name" value="Desulphoferrodoxin, N-terminal domain"/>
    <property type="match status" value="1"/>
</dbReference>
<keyword evidence="2" id="KW-0813">Transport</keyword>
<dbReference type="PANTHER" id="PTHR36541">
    <property type="entry name" value="SUPEROXIDE REDUCTASE-RELATED"/>
    <property type="match status" value="1"/>
</dbReference>
<dbReference type="InterPro" id="IPR038094">
    <property type="entry name" value="Desulfoferrodoxin_N_sf"/>
</dbReference>
<dbReference type="GO" id="GO:0005506">
    <property type="term" value="F:iron ion binding"/>
    <property type="evidence" value="ECO:0007669"/>
    <property type="project" value="InterPro"/>
</dbReference>
<dbReference type="Gene3D" id="2.60.40.730">
    <property type="entry name" value="SOR catalytic domain"/>
    <property type="match status" value="1"/>
</dbReference>
<name>A0A9D2QI55_9FIRM</name>
<reference evidence="7" key="2">
    <citation type="submission" date="2021-04" db="EMBL/GenBank/DDBJ databases">
        <authorList>
            <person name="Gilroy R."/>
        </authorList>
    </citation>
    <scope>NUCLEOTIDE SEQUENCE</scope>
    <source>
        <strain evidence="7">ChiBcec1-1630</strain>
    </source>
</reference>
<dbReference type="EMBL" id="DWVS01000058">
    <property type="protein sequence ID" value="HJC86886.1"/>
    <property type="molecule type" value="Genomic_DNA"/>
</dbReference>
<evidence type="ECO:0000256" key="2">
    <source>
        <dbReference type="ARBA" id="ARBA00022448"/>
    </source>
</evidence>
<dbReference type="Proteomes" id="UP000823922">
    <property type="component" value="Unassembled WGS sequence"/>
</dbReference>
<organism evidence="7 8">
    <name type="scientific">Candidatus Eisenbergiella intestinigallinarum</name>
    <dbReference type="NCBI Taxonomy" id="2838549"/>
    <lineage>
        <taxon>Bacteria</taxon>
        <taxon>Bacillati</taxon>
        <taxon>Bacillota</taxon>
        <taxon>Clostridia</taxon>
        <taxon>Lachnospirales</taxon>
        <taxon>Lachnospiraceae</taxon>
        <taxon>Eisenbergiella</taxon>
    </lineage>
</organism>
<evidence type="ECO:0000256" key="4">
    <source>
        <dbReference type="ARBA" id="ARBA00022982"/>
    </source>
</evidence>
<dbReference type="Pfam" id="PF01880">
    <property type="entry name" value="Desulfoferrodox"/>
    <property type="match status" value="1"/>
</dbReference>
<sequence>MEFYICRHCGNIVTKLTDHKVPVMCCGEKMELLEAGVTDAAVEKHVPSYSVDGNVVNVQVGSTEHPMIDTHWIEWITVETSQGFATKWLNPGDSPKASF</sequence>
<keyword evidence="3" id="KW-0479">Metal-binding</keyword>
<feature type="domain" description="Desulfoferrodoxin ferrous iron-binding" evidence="6">
    <location>
        <begin position="39"/>
        <end position="96"/>
    </location>
</feature>
<dbReference type="InterPro" id="IPR051233">
    <property type="entry name" value="Desulfoferrodoxin_SOR"/>
</dbReference>
<reference evidence="7" key="1">
    <citation type="journal article" date="2021" name="PeerJ">
        <title>Extensive microbial diversity within the chicken gut microbiome revealed by metagenomics and culture.</title>
        <authorList>
            <person name="Gilroy R."/>
            <person name="Ravi A."/>
            <person name="Getino M."/>
            <person name="Pursley I."/>
            <person name="Horton D.L."/>
            <person name="Alikhan N.F."/>
            <person name="Baker D."/>
            <person name="Gharbi K."/>
            <person name="Hall N."/>
            <person name="Watson M."/>
            <person name="Adriaenssens E.M."/>
            <person name="Foster-Nyarko E."/>
            <person name="Jarju S."/>
            <person name="Secka A."/>
            <person name="Antonio M."/>
            <person name="Oren A."/>
            <person name="Chaudhuri R.R."/>
            <person name="La Ragione R."/>
            <person name="Hildebrand F."/>
            <person name="Pallen M.J."/>
        </authorList>
    </citation>
    <scope>NUCLEOTIDE SEQUENCE</scope>
    <source>
        <strain evidence="7">ChiBcec1-1630</strain>
    </source>
</reference>
<evidence type="ECO:0000313" key="8">
    <source>
        <dbReference type="Proteomes" id="UP000823922"/>
    </source>
</evidence>
<comment type="similarity">
    <text evidence="1">Belongs to the desulfoferrodoxin family.</text>
</comment>
<evidence type="ECO:0000256" key="5">
    <source>
        <dbReference type="ARBA" id="ARBA00023004"/>
    </source>
</evidence>
<protein>
    <submittedName>
        <fullName evidence="7">Desulfoferrodoxin Dfx</fullName>
    </submittedName>
</protein>
<evidence type="ECO:0000313" key="7">
    <source>
        <dbReference type="EMBL" id="HJC86886.1"/>
    </source>
</evidence>
<dbReference type="SUPFAM" id="SSF57802">
    <property type="entry name" value="Rubredoxin-like"/>
    <property type="match status" value="1"/>
</dbReference>
<evidence type="ECO:0000256" key="1">
    <source>
        <dbReference type="ARBA" id="ARBA00005941"/>
    </source>
</evidence>
<keyword evidence="5" id="KW-0408">Iron</keyword>
<dbReference type="PANTHER" id="PTHR36541:SF1">
    <property type="entry name" value="SUPEROXIDE REDUCTASE-RELATED"/>
    <property type="match status" value="1"/>
</dbReference>
<gene>
    <name evidence="7" type="ORF">H9926_02590</name>
</gene>
<dbReference type="AlphaFoldDB" id="A0A9D2QI55"/>
<dbReference type="InterPro" id="IPR036073">
    <property type="entry name" value="Desulfoferrodoxin_Fe-bd_dom_sf"/>
</dbReference>
<accession>A0A9D2QI55</accession>
<evidence type="ECO:0000259" key="6">
    <source>
        <dbReference type="Pfam" id="PF01880"/>
    </source>
</evidence>
<dbReference type="SUPFAM" id="SSF49367">
    <property type="entry name" value="Superoxide reductase-like"/>
    <property type="match status" value="1"/>
</dbReference>
<proteinExistence type="inferred from homology"/>
<keyword evidence="4" id="KW-0249">Electron transport</keyword>
<dbReference type="GO" id="GO:0050605">
    <property type="term" value="F:superoxide reductase activity"/>
    <property type="evidence" value="ECO:0007669"/>
    <property type="project" value="UniProtKB-EC"/>
</dbReference>
<evidence type="ECO:0000256" key="3">
    <source>
        <dbReference type="ARBA" id="ARBA00022723"/>
    </source>
</evidence>
<feature type="non-terminal residue" evidence="7">
    <location>
        <position position="99"/>
    </location>
</feature>
<dbReference type="InterPro" id="IPR002742">
    <property type="entry name" value="Desulfoferrodoxin_Fe-bd_dom"/>
</dbReference>
<comment type="caution">
    <text evidence="7">The sequence shown here is derived from an EMBL/GenBank/DDBJ whole genome shotgun (WGS) entry which is preliminary data.</text>
</comment>